<dbReference type="PANTHER" id="PTHR10773:SF19">
    <property type="match status" value="1"/>
</dbReference>
<sequence>LYVKIFRQRGSKTCPPAEEMELTILDTFLDASVDSLSLYDNDITDPDYVLYDDDIADPDYVPTPTPRMTLTQTEVELGEPVEEVREPGPQPEVEGRKRESLPPMKEPCGAKCRRRCTDHISEERRREVWNQYWEMKYTERRSWMFHSVTPLPTKRMNTGPESHCGRSFIYWLHDHKGGPRQVCKLFFLSTLGYHPKNDSLVISMMG</sequence>
<evidence type="ECO:0000256" key="1">
    <source>
        <dbReference type="SAM" id="MobiDB-lite"/>
    </source>
</evidence>
<feature type="region of interest" description="Disordered" evidence="1">
    <location>
        <begin position="80"/>
        <end position="104"/>
    </location>
</feature>
<keyword evidence="3" id="KW-1185">Reference proteome</keyword>
<gene>
    <name evidence="2" type="ORF">FSCOSCO3_A001665</name>
</gene>
<evidence type="ECO:0000313" key="3">
    <source>
        <dbReference type="Proteomes" id="UP001314229"/>
    </source>
</evidence>
<name>A0AAV1Q203_SCOSC</name>
<accession>A0AAV1Q203</accession>
<feature type="non-terminal residue" evidence="2">
    <location>
        <position position="1"/>
    </location>
</feature>
<reference evidence="2 3" key="1">
    <citation type="submission" date="2024-01" db="EMBL/GenBank/DDBJ databases">
        <authorList>
            <person name="Alioto T."/>
            <person name="Alioto T."/>
            <person name="Gomez Garrido J."/>
        </authorList>
    </citation>
    <scope>NUCLEOTIDE SEQUENCE [LARGE SCALE GENOMIC DNA]</scope>
</reference>
<proteinExistence type="predicted"/>
<comment type="caution">
    <text evidence="2">The sequence shown here is derived from an EMBL/GenBank/DDBJ whole genome shotgun (WGS) entry which is preliminary data.</text>
</comment>
<evidence type="ECO:0000313" key="2">
    <source>
        <dbReference type="EMBL" id="CAK6977523.1"/>
    </source>
</evidence>
<dbReference type="Proteomes" id="UP001314229">
    <property type="component" value="Unassembled WGS sequence"/>
</dbReference>
<dbReference type="AlphaFoldDB" id="A0AAV1Q203"/>
<protein>
    <submittedName>
        <fullName evidence="2">Uncharacterized protein</fullName>
    </submittedName>
</protein>
<dbReference type="EMBL" id="CAWUFR010000414">
    <property type="protein sequence ID" value="CAK6977523.1"/>
    <property type="molecule type" value="Genomic_DNA"/>
</dbReference>
<dbReference type="PANTHER" id="PTHR10773">
    <property type="entry name" value="DNA-DIRECTED RNA POLYMERASES I, II, AND III SUBUNIT RPABC2"/>
    <property type="match status" value="1"/>
</dbReference>
<organism evidence="2 3">
    <name type="scientific">Scomber scombrus</name>
    <name type="common">Atlantic mackerel</name>
    <name type="synonym">Scomber vernalis</name>
    <dbReference type="NCBI Taxonomy" id="13677"/>
    <lineage>
        <taxon>Eukaryota</taxon>
        <taxon>Metazoa</taxon>
        <taxon>Chordata</taxon>
        <taxon>Craniata</taxon>
        <taxon>Vertebrata</taxon>
        <taxon>Euteleostomi</taxon>
        <taxon>Actinopterygii</taxon>
        <taxon>Neopterygii</taxon>
        <taxon>Teleostei</taxon>
        <taxon>Neoteleostei</taxon>
        <taxon>Acanthomorphata</taxon>
        <taxon>Pelagiaria</taxon>
        <taxon>Scombriformes</taxon>
        <taxon>Scombridae</taxon>
        <taxon>Scomber</taxon>
    </lineage>
</organism>